<accession>A8RFG3</accession>
<reference evidence="1 2" key="1">
    <citation type="submission" date="2007-09" db="EMBL/GenBank/DDBJ databases">
        <title>Draft genome sequence of Eubacterium dolichum (DSM 3991).</title>
        <authorList>
            <person name="Sudarsanam P."/>
            <person name="Ley R."/>
            <person name="Guruge J."/>
            <person name="Turnbaugh P.J."/>
            <person name="Mahowald M."/>
            <person name="Liep D."/>
            <person name="Gordon J."/>
        </authorList>
    </citation>
    <scope>NUCLEOTIDE SEQUENCE [LARGE SCALE GENOMIC DNA]</scope>
    <source>
        <strain evidence="1 2">DSM 3991</strain>
    </source>
</reference>
<comment type="caution">
    <text evidence="1">The sequence shown here is derived from an EMBL/GenBank/DDBJ whole genome shotgun (WGS) entry which is preliminary data.</text>
</comment>
<dbReference type="Proteomes" id="UP000004090">
    <property type="component" value="Unassembled WGS sequence"/>
</dbReference>
<evidence type="ECO:0000313" key="1">
    <source>
        <dbReference type="EMBL" id="EDP10221.1"/>
    </source>
</evidence>
<dbReference type="HOGENOM" id="CLU_3289813_0_0_9"/>
<dbReference type="EMBL" id="ABAW02000025">
    <property type="protein sequence ID" value="EDP10221.1"/>
    <property type="molecule type" value="Genomic_DNA"/>
</dbReference>
<gene>
    <name evidence="1" type="ORF">EUBDOL_02235</name>
</gene>
<proteinExistence type="predicted"/>
<protein>
    <submittedName>
        <fullName evidence="1">Uncharacterized protein</fullName>
    </submittedName>
</protein>
<sequence>MPLVLGNDKMKRQHTSFAILFIILRLQNRKELRIKWELIK</sequence>
<organism evidence="1 2">
    <name type="scientific">Amedibacillus dolichus DSM 3991</name>
    <dbReference type="NCBI Taxonomy" id="428127"/>
    <lineage>
        <taxon>Bacteria</taxon>
        <taxon>Bacillati</taxon>
        <taxon>Bacillota</taxon>
        <taxon>Erysipelotrichia</taxon>
        <taxon>Erysipelotrichales</taxon>
        <taxon>Erysipelotrichaceae</taxon>
        <taxon>Amedibacillus</taxon>
    </lineage>
</organism>
<dbReference type="STRING" id="428127.EUBDOL_02235"/>
<reference evidence="1 2" key="2">
    <citation type="submission" date="2007-09" db="EMBL/GenBank/DDBJ databases">
        <authorList>
            <person name="Fulton L."/>
            <person name="Clifton S."/>
            <person name="Fulton B."/>
            <person name="Xu J."/>
            <person name="Minx P."/>
            <person name="Pepin K.H."/>
            <person name="Johnson M."/>
            <person name="Thiruvilangam P."/>
            <person name="Bhonagiri V."/>
            <person name="Nash W.E."/>
            <person name="Mardis E.R."/>
            <person name="Wilson R.K."/>
        </authorList>
    </citation>
    <scope>NUCLEOTIDE SEQUENCE [LARGE SCALE GENOMIC DNA]</scope>
    <source>
        <strain evidence="1 2">DSM 3991</strain>
    </source>
</reference>
<dbReference type="AlphaFoldDB" id="A8RFG3"/>
<evidence type="ECO:0000313" key="2">
    <source>
        <dbReference type="Proteomes" id="UP000004090"/>
    </source>
</evidence>
<name>A8RFG3_9FIRM</name>